<name>A0A7Y9LRK8_9MICC</name>
<proteinExistence type="predicted"/>
<dbReference type="Proteomes" id="UP000521748">
    <property type="component" value="Unassembled WGS sequence"/>
</dbReference>
<evidence type="ECO:0000256" key="2">
    <source>
        <dbReference type="ARBA" id="ARBA00023315"/>
    </source>
</evidence>
<evidence type="ECO:0000313" key="5">
    <source>
        <dbReference type="Proteomes" id="UP000521748"/>
    </source>
</evidence>
<gene>
    <name evidence="4" type="ORF">FHU41_000520</name>
</gene>
<dbReference type="GO" id="GO:0016747">
    <property type="term" value="F:acyltransferase activity, transferring groups other than amino-acyl groups"/>
    <property type="evidence" value="ECO:0007669"/>
    <property type="project" value="InterPro"/>
</dbReference>
<protein>
    <submittedName>
        <fullName evidence="4">GNAT superfamily N-acetyltransferase</fullName>
    </submittedName>
</protein>
<keyword evidence="2" id="KW-0012">Acyltransferase</keyword>
<dbReference type="CDD" id="cd04301">
    <property type="entry name" value="NAT_SF"/>
    <property type="match status" value="1"/>
</dbReference>
<dbReference type="EMBL" id="JACBYQ010000001">
    <property type="protein sequence ID" value="NYE94299.1"/>
    <property type="molecule type" value="Genomic_DNA"/>
</dbReference>
<dbReference type="SUPFAM" id="SSF55729">
    <property type="entry name" value="Acyl-CoA N-acyltransferases (Nat)"/>
    <property type="match status" value="1"/>
</dbReference>
<dbReference type="PROSITE" id="PS51186">
    <property type="entry name" value="GNAT"/>
    <property type="match status" value="1"/>
</dbReference>
<dbReference type="PANTHER" id="PTHR43877">
    <property type="entry name" value="AMINOALKYLPHOSPHONATE N-ACETYLTRANSFERASE-RELATED-RELATED"/>
    <property type="match status" value="1"/>
</dbReference>
<evidence type="ECO:0000259" key="3">
    <source>
        <dbReference type="PROSITE" id="PS51186"/>
    </source>
</evidence>
<evidence type="ECO:0000256" key="1">
    <source>
        <dbReference type="ARBA" id="ARBA00022679"/>
    </source>
</evidence>
<accession>A0A7Y9LRK8</accession>
<dbReference type="Gene3D" id="3.40.630.30">
    <property type="match status" value="1"/>
</dbReference>
<dbReference type="InterPro" id="IPR000182">
    <property type="entry name" value="GNAT_dom"/>
</dbReference>
<dbReference type="RefSeq" id="WP_179388079.1">
    <property type="nucleotide sequence ID" value="NZ_JACBYQ010000001.1"/>
</dbReference>
<keyword evidence="1 4" id="KW-0808">Transferase</keyword>
<evidence type="ECO:0000313" key="4">
    <source>
        <dbReference type="EMBL" id="NYE94299.1"/>
    </source>
</evidence>
<sequence length="181" mass="19328">MLALFPESLEPVGLRPALAEAVRLGAATAGIWSNAAVRATEALKLGFDVGWQPWWMAAPLSGFPAAETSDGFSTEQAAGLPEGCWQAEATQNGQWLGRGRVFLPAATATATAPLAGIFDLLVLPEYQRQGLGGRLLRSLAQRAGQQGAQQLVLNSTPAGERLYRAHGFELIGRGRTYWLQL</sequence>
<dbReference type="InterPro" id="IPR050832">
    <property type="entry name" value="Bact_Acetyltransf"/>
</dbReference>
<comment type="caution">
    <text evidence="4">The sequence shown here is derived from an EMBL/GenBank/DDBJ whole genome shotgun (WGS) entry which is preliminary data.</text>
</comment>
<reference evidence="4 5" key="1">
    <citation type="submission" date="2020-07" db="EMBL/GenBank/DDBJ databases">
        <title>Sequencing the genomes of 1000 actinobacteria strains.</title>
        <authorList>
            <person name="Klenk H.-P."/>
        </authorList>
    </citation>
    <scope>NUCLEOTIDE SEQUENCE [LARGE SCALE GENOMIC DNA]</scope>
    <source>
        <strain evidence="4 5">DSM 102047</strain>
    </source>
</reference>
<dbReference type="InterPro" id="IPR016181">
    <property type="entry name" value="Acyl_CoA_acyltransferase"/>
</dbReference>
<keyword evidence="5" id="KW-1185">Reference proteome</keyword>
<dbReference type="Pfam" id="PF13508">
    <property type="entry name" value="Acetyltransf_7"/>
    <property type="match status" value="1"/>
</dbReference>
<feature type="domain" description="N-acetyltransferase" evidence="3">
    <location>
        <begin position="104"/>
        <end position="181"/>
    </location>
</feature>
<dbReference type="AlphaFoldDB" id="A0A7Y9LRK8"/>
<organism evidence="4 5">
    <name type="scientific">Psychromicrobium silvestre</name>
    <dbReference type="NCBI Taxonomy" id="1645614"/>
    <lineage>
        <taxon>Bacteria</taxon>
        <taxon>Bacillati</taxon>
        <taxon>Actinomycetota</taxon>
        <taxon>Actinomycetes</taxon>
        <taxon>Micrococcales</taxon>
        <taxon>Micrococcaceae</taxon>
        <taxon>Psychromicrobium</taxon>
    </lineage>
</organism>